<dbReference type="HOGENOM" id="CLU_3348272_0_0_9"/>
<dbReference type="KEGG" id="rto:RTO_25960"/>
<dbReference type="EMBL" id="FP929055">
    <property type="protein sequence ID" value="CBL27061.1"/>
    <property type="molecule type" value="Genomic_DNA"/>
</dbReference>
<evidence type="ECO:0000313" key="2">
    <source>
        <dbReference type="Proteomes" id="UP000008956"/>
    </source>
</evidence>
<evidence type="ECO:0000313" key="1">
    <source>
        <dbReference type="EMBL" id="CBL27061.1"/>
    </source>
</evidence>
<accession>D4LZ51</accession>
<protein>
    <submittedName>
        <fullName evidence="1">Uncharacterized protein</fullName>
    </submittedName>
</protein>
<gene>
    <name evidence="1" type="ORF">RTO_25960</name>
</gene>
<name>D4LZ51_9FIRM</name>
<dbReference type="Proteomes" id="UP000008956">
    <property type="component" value="Chromosome"/>
</dbReference>
<reference evidence="1 2" key="1">
    <citation type="submission" date="2010-03" db="EMBL/GenBank/DDBJ databases">
        <title>The genome sequence of Ruminococcus torques L2-14.</title>
        <authorList>
            <consortium name="metaHIT consortium -- http://www.metahit.eu/"/>
            <person name="Pajon A."/>
            <person name="Turner K."/>
            <person name="Parkhill J."/>
            <person name="Duncan S."/>
            <person name="Flint H."/>
        </authorList>
    </citation>
    <scope>NUCLEOTIDE SEQUENCE [LARGE SCALE GENOMIC DNA]</scope>
    <source>
        <strain evidence="1 2">L2-14</strain>
    </source>
</reference>
<proteinExistence type="predicted"/>
<reference evidence="1 2" key="2">
    <citation type="submission" date="2010-03" db="EMBL/GenBank/DDBJ databases">
        <authorList>
            <person name="Pajon A."/>
        </authorList>
    </citation>
    <scope>NUCLEOTIDE SEQUENCE [LARGE SCALE GENOMIC DNA]</scope>
    <source>
        <strain evidence="1 2">L2-14</strain>
    </source>
</reference>
<dbReference type="PATRIC" id="fig|657313.3.peg.2476"/>
<sequence length="37" mass="4166">MLFTKGSKEDAPIEKKDTKVAYQADKIENISKIQLIA</sequence>
<dbReference type="AlphaFoldDB" id="D4LZ51"/>
<organism evidence="1 2">
    <name type="scientific">[Ruminococcus] torques L2-14</name>
    <dbReference type="NCBI Taxonomy" id="657313"/>
    <lineage>
        <taxon>Bacteria</taxon>
        <taxon>Bacillati</taxon>
        <taxon>Bacillota</taxon>
        <taxon>Clostridia</taxon>
        <taxon>Lachnospirales</taxon>
        <taxon>Lachnospiraceae</taxon>
        <taxon>Mediterraneibacter</taxon>
    </lineage>
</organism>